<name>A0A4C1Z8L3_EUMVA</name>
<reference evidence="1 2" key="1">
    <citation type="journal article" date="2019" name="Commun. Biol.">
        <title>The bagworm genome reveals a unique fibroin gene that provides high tensile strength.</title>
        <authorList>
            <person name="Kono N."/>
            <person name="Nakamura H."/>
            <person name="Ohtoshi R."/>
            <person name="Tomita M."/>
            <person name="Numata K."/>
            <person name="Arakawa K."/>
        </authorList>
    </citation>
    <scope>NUCLEOTIDE SEQUENCE [LARGE SCALE GENOMIC DNA]</scope>
</reference>
<keyword evidence="2" id="KW-1185">Reference proteome</keyword>
<protein>
    <submittedName>
        <fullName evidence="1">Uncharacterized protein</fullName>
    </submittedName>
</protein>
<dbReference type="Proteomes" id="UP000299102">
    <property type="component" value="Unassembled WGS sequence"/>
</dbReference>
<accession>A0A4C1Z8L3</accession>
<organism evidence="1 2">
    <name type="scientific">Eumeta variegata</name>
    <name type="common">Bagworm moth</name>
    <name type="synonym">Eumeta japonica</name>
    <dbReference type="NCBI Taxonomy" id="151549"/>
    <lineage>
        <taxon>Eukaryota</taxon>
        <taxon>Metazoa</taxon>
        <taxon>Ecdysozoa</taxon>
        <taxon>Arthropoda</taxon>
        <taxon>Hexapoda</taxon>
        <taxon>Insecta</taxon>
        <taxon>Pterygota</taxon>
        <taxon>Neoptera</taxon>
        <taxon>Endopterygota</taxon>
        <taxon>Lepidoptera</taxon>
        <taxon>Glossata</taxon>
        <taxon>Ditrysia</taxon>
        <taxon>Tineoidea</taxon>
        <taxon>Psychidae</taxon>
        <taxon>Oiketicinae</taxon>
        <taxon>Eumeta</taxon>
    </lineage>
</organism>
<dbReference type="AlphaFoldDB" id="A0A4C1Z8L3"/>
<comment type="caution">
    <text evidence="1">The sequence shown here is derived from an EMBL/GenBank/DDBJ whole genome shotgun (WGS) entry which is preliminary data.</text>
</comment>
<evidence type="ECO:0000313" key="1">
    <source>
        <dbReference type="EMBL" id="GBP83249.1"/>
    </source>
</evidence>
<gene>
    <name evidence="1" type="ORF">EVAR_52050_1</name>
</gene>
<dbReference type="EMBL" id="BGZK01001611">
    <property type="protein sequence ID" value="GBP83249.1"/>
    <property type="molecule type" value="Genomic_DNA"/>
</dbReference>
<evidence type="ECO:0000313" key="2">
    <source>
        <dbReference type="Proteomes" id="UP000299102"/>
    </source>
</evidence>
<proteinExistence type="predicted"/>
<sequence length="77" mass="8201">MKSRPGTGVRIESGTVIKIEDDTDVTVKISTEIGTDNTAVIEIPNRIKIGTDAKEIHLRISGLDVLPGMSGSNINLV</sequence>